<dbReference type="InterPro" id="IPR004360">
    <property type="entry name" value="Glyas_Fos-R_dOase_dom"/>
</dbReference>
<dbReference type="PROSITE" id="PS51819">
    <property type="entry name" value="VOC"/>
    <property type="match status" value="1"/>
</dbReference>
<dbReference type="PANTHER" id="PTHR39175:SF1">
    <property type="entry name" value="FAMILY PROTEIN, PUTATIVE (AFU_ORTHOLOGUE AFUA_3G15060)-RELATED"/>
    <property type="match status" value="1"/>
</dbReference>
<evidence type="ECO:0000313" key="3">
    <source>
        <dbReference type="Proteomes" id="UP000321558"/>
    </source>
</evidence>
<dbReference type="SUPFAM" id="SSF54593">
    <property type="entry name" value="Glyoxalase/Bleomycin resistance protein/Dihydroxybiphenyl dioxygenase"/>
    <property type="match status" value="1"/>
</dbReference>
<organism evidence="2 3">
    <name type="scientific">Oceanobacillus sojae</name>
    <dbReference type="NCBI Taxonomy" id="582851"/>
    <lineage>
        <taxon>Bacteria</taxon>
        <taxon>Bacillati</taxon>
        <taxon>Bacillota</taxon>
        <taxon>Bacilli</taxon>
        <taxon>Bacillales</taxon>
        <taxon>Bacillaceae</taxon>
        <taxon>Oceanobacillus</taxon>
    </lineage>
</organism>
<accession>A0A511ZE73</accession>
<comment type="caution">
    <text evidence="2">The sequence shown here is derived from an EMBL/GenBank/DDBJ whole genome shotgun (WGS) entry which is preliminary data.</text>
</comment>
<name>A0A511ZE73_9BACI</name>
<dbReference type="STRING" id="582851.GCA_900162665_02717"/>
<dbReference type="AlphaFoldDB" id="A0A511ZE73"/>
<gene>
    <name evidence="2" type="ORF">OSO01_04860</name>
</gene>
<protein>
    <submittedName>
        <fullName evidence="2">Glyoxalase</fullName>
    </submittedName>
</protein>
<dbReference type="InterPro" id="IPR037523">
    <property type="entry name" value="VOC_core"/>
</dbReference>
<dbReference type="EMBL" id="BJYM01000002">
    <property type="protein sequence ID" value="GEN85747.1"/>
    <property type="molecule type" value="Genomic_DNA"/>
</dbReference>
<sequence>MTFQLERIDHVQLSAPKDSEETAIRFYRDILGFKEEEKPETLKPNGGVWFRNGEIALHIGIEEPFTPLKKAHPAFEVSGIDALQTYLEGAGISTKWDNKLPNAKRFYINDPFGNRIEFLEWKNKIKN</sequence>
<feature type="domain" description="VOC" evidence="1">
    <location>
        <begin position="7"/>
        <end position="121"/>
    </location>
</feature>
<dbReference type="Proteomes" id="UP000321558">
    <property type="component" value="Unassembled WGS sequence"/>
</dbReference>
<proteinExistence type="predicted"/>
<dbReference type="RefSeq" id="WP_147208270.1">
    <property type="nucleotide sequence ID" value="NZ_BJYM01000002.1"/>
</dbReference>
<keyword evidence="3" id="KW-1185">Reference proteome</keyword>
<evidence type="ECO:0000313" key="2">
    <source>
        <dbReference type="EMBL" id="GEN85747.1"/>
    </source>
</evidence>
<reference evidence="2 3" key="1">
    <citation type="submission" date="2019-07" db="EMBL/GenBank/DDBJ databases">
        <title>Whole genome shotgun sequence of Oceanobacillus sojae NBRC 105379.</title>
        <authorList>
            <person name="Hosoyama A."/>
            <person name="Uohara A."/>
            <person name="Ohji S."/>
            <person name="Ichikawa N."/>
        </authorList>
    </citation>
    <scope>NUCLEOTIDE SEQUENCE [LARGE SCALE GENOMIC DNA]</scope>
    <source>
        <strain evidence="2 3">NBRC 105379</strain>
    </source>
</reference>
<dbReference type="InterPro" id="IPR029068">
    <property type="entry name" value="Glyas_Bleomycin-R_OHBP_Dase"/>
</dbReference>
<dbReference type="Gene3D" id="3.10.180.10">
    <property type="entry name" value="2,3-Dihydroxybiphenyl 1,2-Dioxygenase, domain 1"/>
    <property type="match status" value="1"/>
</dbReference>
<evidence type="ECO:0000259" key="1">
    <source>
        <dbReference type="PROSITE" id="PS51819"/>
    </source>
</evidence>
<dbReference type="Pfam" id="PF00903">
    <property type="entry name" value="Glyoxalase"/>
    <property type="match status" value="1"/>
</dbReference>
<dbReference type="PANTHER" id="PTHR39175">
    <property type="entry name" value="FAMILY PROTEIN, PUTATIVE (AFU_ORTHOLOGUE AFUA_3G15060)-RELATED"/>
    <property type="match status" value="1"/>
</dbReference>
<dbReference type="OrthoDB" id="9813630at2"/>